<protein>
    <submittedName>
        <fullName evidence="1">Uncharacterized protein</fullName>
    </submittedName>
</protein>
<reference evidence="1" key="1">
    <citation type="journal article" date="2020" name="Mol. Plant Microbe Interact.">
        <title>Genome Sequence of the Biocontrol Agent Coniothyrium minitans strain Conio (IMI 134523).</title>
        <authorList>
            <person name="Patel D."/>
            <person name="Shittu T.A."/>
            <person name="Baroncelli R."/>
            <person name="Muthumeenakshi S."/>
            <person name="Osborne T.H."/>
            <person name="Janganan T.K."/>
            <person name="Sreenivasaprasad S."/>
        </authorList>
    </citation>
    <scope>NUCLEOTIDE SEQUENCE</scope>
    <source>
        <strain evidence="1">Conio</strain>
    </source>
</reference>
<comment type="caution">
    <text evidence="1">The sequence shown here is derived from an EMBL/GenBank/DDBJ whole genome shotgun (WGS) entry which is preliminary data.</text>
</comment>
<organism evidence="1 2">
    <name type="scientific">Paraphaeosphaeria minitans</name>
    <dbReference type="NCBI Taxonomy" id="565426"/>
    <lineage>
        <taxon>Eukaryota</taxon>
        <taxon>Fungi</taxon>
        <taxon>Dikarya</taxon>
        <taxon>Ascomycota</taxon>
        <taxon>Pezizomycotina</taxon>
        <taxon>Dothideomycetes</taxon>
        <taxon>Pleosporomycetidae</taxon>
        <taxon>Pleosporales</taxon>
        <taxon>Massarineae</taxon>
        <taxon>Didymosphaeriaceae</taxon>
        <taxon>Paraphaeosphaeria</taxon>
    </lineage>
</organism>
<keyword evidence="2" id="KW-1185">Reference proteome</keyword>
<gene>
    <name evidence="1" type="ORF">PMIN01_02096</name>
</gene>
<proteinExistence type="predicted"/>
<name>A0A9P6KUK4_9PLEO</name>
<sequence>MKPHPPCHVAGLDTETTLLHTVLVRNLTLGAFTDHVPTIVTISRSAYRSVMHVGYPRHGEEDDPDAATKEMVKLPPRTWRSCHKGHGEAATKDMVMMQQAQIQSAATEDMAMLQRACGGRKSRWHVQRHSTTPDTWTVSASFDGTSTVQGLSAAMPSFGAMHRYQAMANAWFSASRRDALWSAWTWARRTGAGEMLSPDSLPSRRPRRRTSPTRHGIQISSLFALGGNWQRRTLSVASLQSDACISDRVVSKPGGEFAMHLVPCRPRLFVAVPTYSFGAVHLDTFHGEKGRREWSCRLASRSHLAPSQSTSALLNILLVAVAFLTPAPPLTATLPPSAVIDSHLGRSTSPGQAVFSCAGSFTWFPQGAHFAIVYASAQTAGVRRFISSGLLQQQQQAPRPEDRLLPLYRRGSRDTSKRDSASSLAFVSRLSSFVFRLSSLAPLLPRLYQVARPTACWTDHHTGETP</sequence>
<dbReference type="EMBL" id="WJXW01000002">
    <property type="protein sequence ID" value="KAF9739462.1"/>
    <property type="molecule type" value="Genomic_DNA"/>
</dbReference>
<evidence type="ECO:0000313" key="1">
    <source>
        <dbReference type="EMBL" id="KAF9739462.1"/>
    </source>
</evidence>
<dbReference type="Proteomes" id="UP000756921">
    <property type="component" value="Unassembled WGS sequence"/>
</dbReference>
<evidence type="ECO:0000313" key="2">
    <source>
        <dbReference type="Proteomes" id="UP000756921"/>
    </source>
</evidence>
<dbReference type="AlphaFoldDB" id="A0A9P6KUK4"/>
<accession>A0A9P6KUK4</accession>